<feature type="signal peptide" evidence="3">
    <location>
        <begin position="1"/>
        <end position="25"/>
    </location>
</feature>
<gene>
    <name evidence="4" type="ORF">FK178_05255</name>
</gene>
<dbReference type="Pfam" id="PF02321">
    <property type="entry name" value="OEP"/>
    <property type="match status" value="2"/>
</dbReference>
<evidence type="ECO:0000313" key="4">
    <source>
        <dbReference type="EMBL" id="QED37152.1"/>
    </source>
</evidence>
<dbReference type="GO" id="GO:0015562">
    <property type="term" value="F:efflux transmembrane transporter activity"/>
    <property type="evidence" value="ECO:0007669"/>
    <property type="project" value="InterPro"/>
</dbReference>
<dbReference type="OrthoDB" id="1680428at2"/>
<feature type="coiled-coil region" evidence="2">
    <location>
        <begin position="323"/>
        <end position="361"/>
    </location>
</feature>
<dbReference type="InterPro" id="IPR010131">
    <property type="entry name" value="MdtP/NodT-like"/>
</dbReference>
<dbReference type="SUPFAM" id="SSF56954">
    <property type="entry name" value="Outer membrane efflux proteins (OEP)"/>
    <property type="match status" value="1"/>
</dbReference>
<name>A0A5B8YGN5_9FLAO</name>
<comment type="similarity">
    <text evidence="1">Belongs to the outer membrane factor (OMF) (TC 1.B.17) family.</text>
</comment>
<keyword evidence="2" id="KW-0175">Coiled coil</keyword>
<dbReference type="InterPro" id="IPR003423">
    <property type="entry name" value="OMP_efflux"/>
</dbReference>
<reference evidence="4 5" key="1">
    <citation type="submission" date="2019-08" db="EMBL/GenBank/DDBJ databases">
        <title>Antarcticibacterium arcticum sp. nov., a bacterium isolated from marine sediment of the Canadian Beaufort Sea.</title>
        <authorList>
            <person name="Lee Y.M."/>
            <person name="Baek K."/>
            <person name="Lee D.-H."/>
            <person name="Shin S.C."/>
            <person name="Jin Y.K."/>
            <person name="Park Y."/>
        </authorList>
    </citation>
    <scope>NUCLEOTIDE SEQUENCE [LARGE SCALE GENOMIC DNA]</scope>
    <source>
        <strain evidence="4 5">PAMC 28998</strain>
    </source>
</reference>
<keyword evidence="3" id="KW-0732">Signal</keyword>
<sequence length="430" mass="49860">MKKNIINISAFIMFFLGLWTTNSHAQEEGIQSRYLEKYLVLAAENNPQIRSLYKEYLAALEKVVQEGTLPDPQISFGYFIQPVETRVGAQQATASFSQMFPWFGTLDAQERVAAERAQARLQLFEDAKLELFRDVKITYTELYYLEMAIQVTEENLTLLSSFKSIAEVQFESGKTGFSSVLQVELEEEELESRLAYLKDSRIPLLTEFEELLNEELQEPLEFPESLWEEQLLNEKSILLEMILAENPRLEQLEHQARSFEEQLTVAKKMGLPSFTLGGTYTNIASRTDLDPAMALPDNGQDAFIFPQIGIRVPLYRKRYKAMRQEAILQQEAVQLKKENLENELETKLEQLYRDYVDAVRNVELYSRLTTIAKQSLELYQTELSTGRNNVLEIIRMERQLLNYGLELARAKTERNNNVYRINYLIGEGYE</sequence>
<organism evidence="4 5">
    <name type="scientific">Antarcticibacterium arcticum</name>
    <dbReference type="NCBI Taxonomy" id="2585771"/>
    <lineage>
        <taxon>Bacteria</taxon>
        <taxon>Pseudomonadati</taxon>
        <taxon>Bacteroidota</taxon>
        <taxon>Flavobacteriia</taxon>
        <taxon>Flavobacteriales</taxon>
        <taxon>Flavobacteriaceae</taxon>
        <taxon>Antarcticibacterium</taxon>
    </lineage>
</organism>
<keyword evidence="5" id="KW-1185">Reference proteome</keyword>
<dbReference type="PANTHER" id="PTHR30203">
    <property type="entry name" value="OUTER MEMBRANE CATION EFFLUX PROTEIN"/>
    <property type="match status" value="1"/>
</dbReference>
<dbReference type="EMBL" id="CP042476">
    <property type="protein sequence ID" value="QED37152.1"/>
    <property type="molecule type" value="Genomic_DNA"/>
</dbReference>
<evidence type="ECO:0000256" key="3">
    <source>
        <dbReference type="SAM" id="SignalP"/>
    </source>
</evidence>
<evidence type="ECO:0000313" key="5">
    <source>
        <dbReference type="Proteomes" id="UP000321954"/>
    </source>
</evidence>
<dbReference type="Gene3D" id="1.20.1600.10">
    <property type="entry name" value="Outer membrane efflux proteins (OEP)"/>
    <property type="match status" value="1"/>
</dbReference>
<dbReference type="AlphaFoldDB" id="A0A5B8YGN5"/>
<feature type="chain" id="PRO_5022932605" evidence="3">
    <location>
        <begin position="26"/>
        <end position="430"/>
    </location>
</feature>
<dbReference type="Proteomes" id="UP000321954">
    <property type="component" value="Chromosome"/>
</dbReference>
<protein>
    <submittedName>
        <fullName evidence="4">TolC family protein</fullName>
    </submittedName>
</protein>
<dbReference type="RefSeq" id="WP_146831720.1">
    <property type="nucleotide sequence ID" value="NZ_CP042476.1"/>
</dbReference>
<dbReference type="KEGG" id="anp:FK178_05255"/>
<evidence type="ECO:0000256" key="2">
    <source>
        <dbReference type="SAM" id="Coils"/>
    </source>
</evidence>
<evidence type="ECO:0000256" key="1">
    <source>
        <dbReference type="ARBA" id="ARBA00007613"/>
    </source>
</evidence>
<accession>A0A5B8YGN5</accession>
<proteinExistence type="inferred from homology"/>